<dbReference type="PANTHER" id="PTHR14520:SF4">
    <property type="entry name" value="LARGE RIBOSOMAL SUBUNIT PROTEIN ML63"/>
    <property type="match status" value="1"/>
</dbReference>
<dbReference type="GO" id="GO:0032543">
    <property type="term" value="P:mitochondrial translation"/>
    <property type="evidence" value="ECO:0007669"/>
    <property type="project" value="TreeGrafter"/>
</dbReference>
<protein>
    <recommendedName>
        <fullName evidence="3">Ribosomal protein 63, mitochondrial</fullName>
    </recommendedName>
</protein>
<keyword evidence="2" id="KW-1185">Reference proteome</keyword>
<proteinExistence type="predicted"/>
<dbReference type="EMBL" id="SEYY01006579">
    <property type="protein sequence ID" value="KAB7502854.1"/>
    <property type="molecule type" value="Genomic_DNA"/>
</dbReference>
<reference evidence="1 2" key="1">
    <citation type="journal article" date="2019" name="PLoS Biol.">
        <title>Sex chromosomes control vertical transmission of feminizing Wolbachia symbionts in an isopod.</title>
        <authorList>
            <person name="Becking T."/>
            <person name="Chebbi M.A."/>
            <person name="Giraud I."/>
            <person name="Moumen B."/>
            <person name="Laverre T."/>
            <person name="Caubet Y."/>
            <person name="Peccoud J."/>
            <person name="Gilbert C."/>
            <person name="Cordaux R."/>
        </authorList>
    </citation>
    <scope>NUCLEOTIDE SEQUENCE [LARGE SCALE GENOMIC DNA]</scope>
    <source>
        <strain evidence="1">ANa2</strain>
        <tissue evidence="1">Whole body excluding digestive tract and cuticle</tissue>
    </source>
</reference>
<name>A0A5N5T889_9CRUS</name>
<sequence length="111" mass="13452">MRLTLSLFKPKKPHLGPGRYVKQGKRRVNVVARWDVHHARKNLEIEEENMLYLRHPYLTLQQSFGHAAAYGKHKEFVAQKYLERIMKEKKKRDDVHLEERFACLRIRDKWD</sequence>
<evidence type="ECO:0000313" key="1">
    <source>
        <dbReference type="EMBL" id="KAB7502854.1"/>
    </source>
</evidence>
<accession>A0A5N5T889</accession>
<dbReference type="InterPro" id="IPR016576">
    <property type="entry name" value="Ribosomal_mL63"/>
</dbReference>
<evidence type="ECO:0008006" key="3">
    <source>
        <dbReference type="Google" id="ProtNLM"/>
    </source>
</evidence>
<dbReference type="PANTHER" id="PTHR14520">
    <property type="entry name" value="MITOCHONDRIAL RIBOSOMAL PROTEIN 63"/>
    <property type="match status" value="1"/>
</dbReference>
<comment type="caution">
    <text evidence="1">The sequence shown here is derived from an EMBL/GenBank/DDBJ whole genome shotgun (WGS) entry which is preliminary data.</text>
</comment>
<dbReference type="Pfam" id="PF14978">
    <property type="entry name" value="MRP-63"/>
    <property type="match status" value="1"/>
</dbReference>
<dbReference type="GO" id="GO:0003735">
    <property type="term" value="F:structural constituent of ribosome"/>
    <property type="evidence" value="ECO:0007669"/>
    <property type="project" value="TreeGrafter"/>
</dbReference>
<organism evidence="1 2">
    <name type="scientific">Armadillidium nasatum</name>
    <dbReference type="NCBI Taxonomy" id="96803"/>
    <lineage>
        <taxon>Eukaryota</taxon>
        <taxon>Metazoa</taxon>
        <taxon>Ecdysozoa</taxon>
        <taxon>Arthropoda</taxon>
        <taxon>Crustacea</taxon>
        <taxon>Multicrustacea</taxon>
        <taxon>Malacostraca</taxon>
        <taxon>Eumalacostraca</taxon>
        <taxon>Peracarida</taxon>
        <taxon>Isopoda</taxon>
        <taxon>Oniscidea</taxon>
        <taxon>Crinocheta</taxon>
        <taxon>Armadillidiidae</taxon>
        <taxon>Armadillidium</taxon>
    </lineage>
</organism>
<gene>
    <name evidence="1" type="ORF">Anas_13723</name>
</gene>
<dbReference type="OrthoDB" id="6019958at2759"/>
<dbReference type="AlphaFoldDB" id="A0A5N5T889"/>
<dbReference type="Proteomes" id="UP000326759">
    <property type="component" value="Unassembled WGS sequence"/>
</dbReference>
<dbReference type="GO" id="GO:0005761">
    <property type="term" value="C:mitochondrial ribosome"/>
    <property type="evidence" value="ECO:0007669"/>
    <property type="project" value="InterPro"/>
</dbReference>
<evidence type="ECO:0000313" key="2">
    <source>
        <dbReference type="Proteomes" id="UP000326759"/>
    </source>
</evidence>